<dbReference type="AlphaFoldDB" id="A0AAE0WSX3"/>
<dbReference type="InterPro" id="IPR002035">
    <property type="entry name" value="VWF_A"/>
</dbReference>
<dbReference type="Gene3D" id="3.10.110.10">
    <property type="entry name" value="Ubiquitin Conjugating Enzyme"/>
    <property type="match status" value="1"/>
</dbReference>
<dbReference type="SUPFAM" id="SSF53300">
    <property type="entry name" value="vWA-like"/>
    <property type="match status" value="1"/>
</dbReference>
<reference evidence="2" key="1">
    <citation type="submission" date="2023-07" db="EMBL/GenBank/DDBJ databases">
        <title>Black Yeasts Isolated from many extreme environments.</title>
        <authorList>
            <person name="Coleine C."/>
            <person name="Stajich J.E."/>
            <person name="Selbmann L."/>
        </authorList>
    </citation>
    <scope>NUCLEOTIDE SEQUENCE</scope>
    <source>
        <strain evidence="2">CCFEE 5485</strain>
    </source>
</reference>
<dbReference type="Pfam" id="PF13519">
    <property type="entry name" value="VWA_2"/>
    <property type="match status" value="1"/>
</dbReference>
<dbReference type="InterPro" id="IPR016135">
    <property type="entry name" value="UBQ-conjugating_enzyme/RWD"/>
</dbReference>
<dbReference type="Pfam" id="PF00179">
    <property type="entry name" value="UQ_con"/>
    <property type="match status" value="1"/>
</dbReference>
<dbReference type="Proteomes" id="UP001274830">
    <property type="component" value="Unassembled WGS sequence"/>
</dbReference>
<feature type="domain" description="UBC core" evidence="1">
    <location>
        <begin position="458"/>
        <end position="604"/>
    </location>
</feature>
<gene>
    <name evidence="2" type="ORF">LTR78_002332</name>
</gene>
<dbReference type="PANTHER" id="PTHR24068">
    <property type="entry name" value="UBIQUITIN-CONJUGATING ENZYME E2"/>
    <property type="match status" value="1"/>
</dbReference>
<dbReference type="PROSITE" id="PS50127">
    <property type="entry name" value="UBC_2"/>
    <property type="match status" value="1"/>
</dbReference>
<proteinExistence type="predicted"/>
<name>A0AAE0WSX3_9PEZI</name>
<dbReference type="EMBL" id="JAUTXT010000006">
    <property type="protein sequence ID" value="KAK3677482.1"/>
    <property type="molecule type" value="Genomic_DNA"/>
</dbReference>
<dbReference type="InterPro" id="IPR000608">
    <property type="entry name" value="UBC"/>
</dbReference>
<accession>A0AAE0WSX3</accession>
<dbReference type="SUPFAM" id="SSF54495">
    <property type="entry name" value="UBC-like"/>
    <property type="match status" value="1"/>
</dbReference>
<dbReference type="Gene3D" id="3.40.50.410">
    <property type="entry name" value="von Willebrand factor, type A domain"/>
    <property type="match status" value="1"/>
</dbReference>
<dbReference type="CDD" id="cd00198">
    <property type="entry name" value="vWFA"/>
    <property type="match status" value="1"/>
</dbReference>
<organism evidence="2 3">
    <name type="scientific">Recurvomyces mirabilis</name>
    <dbReference type="NCBI Taxonomy" id="574656"/>
    <lineage>
        <taxon>Eukaryota</taxon>
        <taxon>Fungi</taxon>
        <taxon>Dikarya</taxon>
        <taxon>Ascomycota</taxon>
        <taxon>Pezizomycotina</taxon>
        <taxon>Dothideomycetes</taxon>
        <taxon>Dothideomycetidae</taxon>
        <taxon>Mycosphaerellales</taxon>
        <taxon>Teratosphaeriaceae</taxon>
        <taxon>Recurvomyces</taxon>
    </lineage>
</organism>
<protein>
    <recommendedName>
        <fullName evidence="1">UBC core domain-containing protein</fullName>
    </recommendedName>
</protein>
<keyword evidence="3" id="KW-1185">Reference proteome</keyword>
<evidence type="ECO:0000259" key="1">
    <source>
        <dbReference type="PROSITE" id="PS50127"/>
    </source>
</evidence>
<comment type="caution">
    <text evidence="2">The sequence shown here is derived from an EMBL/GenBank/DDBJ whole genome shotgun (WGS) entry which is preliminary data.</text>
</comment>
<dbReference type="InterPro" id="IPR036465">
    <property type="entry name" value="vWFA_dom_sf"/>
</dbReference>
<sequence>MVTNEQVAAWVSGVDLIAQDNTPSTVTIQFSGPFDRFERRMVQSASLETLYKIAFRAMKGRHTIFQLAKDNIAISTSPIRTIAQQNLQDRDLLSIRIADEADLGAGSTQRTQARGNLCLVKVFELHGDMLFAYWVRRDTVLTIGSIFWKYWRHIYSEARAHNLEEARLCWMNLENSGDGRLSGNYVHGPENLSAYLDAQHCFGHLGEEKVFRDQTRTARPHDQPLVFKVAISMKKQRAETKRDRKISRLDALKQIFQALINRILAYSYKTHIGLVTVGTNAQLVKQLDGVIENFRRAVDTMSASGDTALWDSLALAHDQLKEYSKKYPEAKKRIIVISDGCDTTSKSQTASGAYWLLKEFAPSVNGARFDDDRMEPFLSLSERPPVMPFPGVPRNQAQLAQKFKLAKYLATYTTANEENMPPRKEHPNLHDDFVLLTTATPMAWRSVATSSTGNRSNLRQSRLLREVNLLSSRPSPTYDIYVSESDMSFMKAVVSGPAGSPYEAGTFVLYLDADDTYPTFAPKARFITKIKHPNVNAHGRICHSIFNRDWTSDTMMTTIMDTIYGLLYQPETQDPVSTSATLAYHHDQVEYAEDVRKFTAVHAKKTREEWRAELLG</sequence>
<evidence type="ECO:0000313" key="2">
    <source>
        <dbReference type="EMBL" id="KAK3677482.1"/>
    </source>
</evidence>
<dbReference type="SMART" id="SM00212">
    <property type="entry name" value="UBCc"/>
    <property type="match status" value="1"/>
</dbReference>
<evidence type="ECO:0000313" key="3">
    <source>
        <dbReference type="Proteomes" id="UP001274830"/>
    </source>
</evidence>